<proteinExistence type="predicted"/>
<accession>A0AAV5LZH2</accession>
<dbReference type="InterPro" id="IPR056647">
    <property type="entry name" value="DUF7745"/>
</dbReference>
<dbReference type="Proteomes" id="UP001054252">
    <property type="component" value="Unassembled WGS sequence"/>
</dbReference>
<evidence type="ECO:0000256" key="1">
    <source>
        <dbReference type="SAM" id="Coils"/>
    </source>
</evidence>
<reference evidence="4 5" key="1">
    <citation type="journal article" date="2021" name="Commun. Biol.">
        <title>The genome of Shorea leprosula (Dipterocarpaceae) highlights the ecological relevance of drought in aseasonal tropical rainforests.</title>
        <authorList>
            <person name="Ng K.K.S."/>
            <person name="Kobayashi M.J."/>
            <person name="Fawcett J.A."/>
            <person name="Hatakeyama M."/>
            <person name="Paape T."/>
            <person name="Ng C.H."/>
            <person name="Ang C.C."/>
            <person name="Tnah L.H."/>
            <person name="Lee C.T."/>
            <person name="Nishiyama T."/>
            <person name="Sese J."/>
            <person name="O'Brien M.J."/>
            <person name="Copetti D."/>
            <person name="Mohd Noor M.I."/>
            <person name="Ong R.C."/>
            <person name="Putra M."/>
            <person name="Sireger I.Z."/>
            <person name="Indrioko S."/>
            <person name="Kosugi Y."/>
            <person name="Izuno A."/>
            <person name="Isagi Y."/>
            <person name="Lee S.L."/>
            <person name="Shimizu K.K."/>
        </authorList>
    </citation>
    <scope>NUCLEOTIDE SEQUENCE [LARGE SCALE GENOMIC DNA]</scope>
    <source>
        <strain evidence="4">214</strain>
    </source>
</reference>
<protein>
    <recommendedName>
        <fullName evidence="3">DUF7745 domain-containing protein</fullName>
    </recommendedName>
</protein>
<keyword evidence="1" id="KW-0175">Coiled coil</keyword>
<keyword evidence="2" id="KW-1133">Transmembrane helix</keyword>
<dbReference type="PANTHER" id="PTHR48200">
    <property type="entry name" value="PROTEIN, PUTATIVE-RELATED"/>
    <property type="match status" value="1"/>
</dbReference>
<dbReference type="AlphaFoldDB" id="A0AAV5LZH2"/>
<name>A0AAV5LZH2_9ROSI</name>
<evidence type="ECO:0000256" key="2">
    <source>
        <dbReference type="SAM" id="Phobius"/>
    </source>
</evidence>
<feature type="coiled-coil region" evidence="1">
    <location>
        <begin position="478"/>
        <end position="553"/>
    </location>
</feature>
<keyword evidence="5" id="KW-1185">Reference proteome</keyword>
<organism evidence="4 5">
    <name type="scientific">Rubroshorea leprosula</name>
    <dbReference type="NCBI Taxonomy" id="152421"/>
    <lineage>
        <taxon>Eukaryota</taxon>
        <taxon>Viridiplantae</taxon>
        <taxon>Streptophyta</taxon>
        <taxon>Embryophyta</taxon>
        <taxon>Tracheophyta</taxon>
        <taxon>Spermatophyta</taxon>
        <taxon>Magnoliopsida</taxon>
        <taxon>eudicotyledons</taxon>
        <taxon>Gunneridae</taxon>
        <taxon>Pentapetalae</taxon>
        <taxon>rosids</taxon>
        <taxon>malvids</taxon>
        <taxon>Malvales</taxon>
        <taxon>Dipterocarpaceae</taxon>
        <taxon>Rubroshorea</taxon>
    </lineage>
</organism>
<keyword evidence="2" id="KW-0472">Membrane</keyword>
<feature type="transmembrane region" description="Helical" evidence="2">
    <location>
        <begin position="186"/>
        <end position="212"/>
    </location>
</feature>
<dbReference type="PANTHER" id="PTHR48200:SF1">
    <property type="entry name" value="AMINOTRANSFERASE-LIKE PLANT MOBILE DOMAIN-CONTAINING PROTEIN"/>
    <property type="match status" value="1"/>
</dbReference>
<evidence type="ECO:0000259" key="3">
    <source>
        <dbReference type="Pfam" id="PF24924"/>
    </source>
</evidence>
<feature type="domain" description="DUF7745" evidence="3">
    <location>
        <begin position="46"/>
        <end position="339"/>
    </location>
</feature>
<evidence type="ECO:0000313" key="5">
    <source>
        <dbReference type="Proteomes" id="UP001054252"/>
    </source>
</evidence>
<keyword evidence="2" id="KW-0812">Transmembrane</keyword>
<dbReference type="Pfam" id="PF24924">
    <property type="entry name" value="DUF7745"/>
    <property type="match status" value="1"/>
</dbReference>
<comment type="caution">
    <text evidence="4">The sequence shown here is derived from an EMBL/GenBank/DDBJ whole genome shotgun (WGS) entry which is preliminary data.</text>
</comment>
<evidence type="ECO:0000313" key="4">
    <source>
        <dbReference type="EMBL" id="GKV42041.1"/>
    </source>
</evidence>
<gene>
    <name evidence="4" type="ORF">SLEP1_g49497</name>
</gene>
<dbReference type="EMBL" id="BPVZ01000155">
    <property type="protein sequence ID" value="GKV42041.1"/>
    <property type="molecule type" value="Genomic_DNA"/>
</dbReference>
<sequence length="555" mass="64282">MDFTKDIIRQRKRSGEDYASHSVSKESNDFNFSVSSIKPDLTLLKAAYDLLSSKEKYDFEVQFGRIVDLFSIVPDWKLFKAMLKFYVPTYGAFVFPQFELVLTIDEYHQFLRCSPTVDSHTFTPTQQHMQLTSVIVQEMLQRICGFSFDFTQPLLKTDTYGFNWDVAFTTMGNSLANMRSSERIRFVALGVYGMVIFPIYVKSIAPMVVALFDQLLSTSAFNPTPTVVAETLRSMQVIWAKRKGRFLGCIELFTAWAHDHLIGPRFETLLSVPIKNRKVEDWHQIFLSASISDVRFVLSSWSATHYLHPPERHHFIPLLGIRGGISYSVELARRQFGEAQGVPYLNNGLPPPFDYASTMKIVDKISEAHELWVKCRMLPIWKENGTRPEYEQWRSIWIKNLSLPLKVINTKESTIIDLTTKLEFSHSQRAHLREKYDGLALKHELLKRGKELSDQQMMELNKDLATNKQVCVEQKRSLKFAKEQKRRLLQVKADLKAKEEENKELVEKMARQQKLEEEVARWKNAYNNLLSDYSALQKELQAMKQSKQGGEENTS</sequence>